<protein>
    <submittedName>
        <fullName evidence="2">Uncharacterized protein</fullName>
    </submittedName>
</protein>
<dbReference type="EMBL" id="CP081071">
    <property type="protein sequence ID" value="UWQ55920.1"/>
    <property type="molecule type" value="Genomic_DNA"/>
</dbReference>
<evidence type="ECO:0000313" key="2">
    <source>
        <dbReference type="EMBL" id="UWQ55920.1"/>
    </source>
</evidence>
<geneLocation type="plasmid" evidence="2 3">
    <name>unnamed1</name>
</geneLocation>
<dbReference type="AlphaFoldDB" id="A0A9Q9HP45"/>
<dbReference type="KEGG" id="lcae:K3721_18975"/>
<accession>A0A9Q9HP45</accession>
<evidence type="ECO:0000256" key="1">
    <source>
        <dbReference type="SAM" id="Phobius"/>
    </source>
</evidence>
<evidence type="ECO:0000313" key="3">
    <source>
        <dbReference type="Proteomes" id="UP001058713"/>
    </source>
</evidence>
<gene>
    <name evidence="2" type="ORF">K3721_18975</name>
</gene>
<dbReference type="Proteomes" id="UP001058713">
    <property type="component" value="Plasmid unnamed1"/>
</dbReference>
<keyword evidence="1" id="KW-0472">Membrane</keyword>
<keyword evidence="1" id="KW-0812">Transmembrane</keyword>
<keyword evidence="1" id="KW-1133">Transmembrane helix</keyword>
<reference evidence="2" key="1">
    <citation type="submission" date="2021-08" db="EMBL/GenBank/DDBJ databases">
        <authorList>
            <person name="Nwanade C."/>
            <person name="Wang M."/>
            <person name="Masoudi A."/>
            <person name="Yu Z."/>
            <person name="Liu J."/>
        </authorList>
    </citation>
    <scope>NUCLEOTIDE SEQUENCE</scope>
    <source>
        <strain evidence="2">S122</strain>
        <plasmid evidence="2">unnamed1</plasmid>
    </source>
</reference>
<dbReference type="RefSeq" id="WP_259972707.1">
    <property type="nucleotide sequence ID" value="NZ_CP081071.1"/>
</dbReference>
<sequence>MMQVDLNLGLTWASVITAIFAAFFWLWASRIRIPDLEDSVIGSAFSPMQKASKLNAYAAGFAGVSALLQAALMMLSE</sequence>
<feature type="transmembrane region" description="Helical" evidence="1">
    <location>
        <begin position="54"/>
        <end position="75"/>
    </location>
</feature>
<feature type="transmembrane region" description="Helical" evidence="1">
    <location>
        <begin position="6"/>
        <end position="27"/>
    </location>
</feature>
<name>A0A9Q9HP45_LEICA</name>
<proteinExistence type="predicted"/>
<organism evidence="2 3">
    <name type="scientific">Leisingera caerulea</name>
    <name type="common">Phaeobacter caeruleus</name>
    <dbReference type="NCBI Taxonomy" id="506591"/>
    <lineage>
        <taxon>Bacteria</taxon>
        <taxon>Pseudomonadati</taxon>
        <taxon>Pseudomonadota</taxon>
        <taxon>Alphaproteobacteria</taxon>
        <taxon>Rhodobacterales</taxon>
        <taxon>Roseobacteraceae</taxon>
        <taxon>Leisingera</taxon>
    </lineage>
</organism>
<keyword evidence="2" id="KW-0614">Plasmid</keyword>